<organism evidence="1 2">
    <name type="scientific">Portunus trituberculatus</name>
    <name type="common">Swimming crab</name>
    <name type="synonym">Neptunus trituberculatus</name>
    <dbReference type="NCBI Taxonomy" id="210409"/>
    <lineage>
        <taxon>Eukaryota</taxon>
        <taxon>Metazoa</taxon>
        <taxon>Ecdysozoa</taxon>
        <taxon>Arthropoda</taxon>
        <taxon>Crustacea</taxon>
        <taxon>Multicrustacea</taxon>
        <taxon>Malacostraca</taxon>
        <taxon>Eumalacostraca</taxon>
        <taxon>Eucarida</taxon>
        <taxon>Decapoda</taxon>
        <taxon>Pleocyemata</taxon>
        <taxon>Brachyura</taxon>
        <taxon>Eubrachyura</taxon>
        <taxon>Portunoidea</taxon>
        <taxon>Portunidae</taxon>
        <taxon>Portuninae</taxon>
        <taxon>Portunus</taxon>
    </lineage>
</organism>
<reference evidence="1 2" key="1">
    <citation type="submission" date="2019-05" db="EMBL/GenBank/DDBJ databases">
        <title>Another draft genome of Portunus trituberculatus and its Hox gene families provides insights of decapod evolution.</title>
        <authorList>
            <person name="Jeong J.-H."/>
            <person name="Song I."/>
            <person name="Kim S."/>
            <person name="Choi T."/>
            <person name="Kim D."/>
            <person name="Ryu S."/>
            <person name="Kim W."/>
        </authorList>
    </citation>
    <scope>NUCLEOTIDE SEQUENCE [LARGE SCALE GENOMIC DNA]</scope>
    <source>
        <tissue evidence="1">Muscle</tissue>
    </source>
</reference>
<comment type="caution">
    <text evidence="1">The sequence shown here is derived from an EMBL/GenBank/DDBJ whole genome shotgun (WGS) entry which is preliminary data.</text>
</comment>
<dbReference type="Proteomes" id="UP000324222">
    <property type="component" value="Unassembled WGS sequence"/>
</dbReference>
<name>A0A5B7H2G3_PORTR</name>
<evidence type="ECO:0008006" key="3">
    <source>
        <dbReference type="Google" id="ProtNLM"/>
    </source>
</evidence>
<dbReference type="EMBL" id="VSRR010024559">
    <property type="protein sequence ID" value="MPC66280.1"/>
    <property type="molecule type" value="Genomic_DNA"/>
</dbReference>
<gene>
    <name evidence="1" type="ORF">E2C01_060427</name>
</gene>
<dbReference type="OrthoDB" id="6364030at2759"/>
<evidence type="ECO:0000313" key="2">
    <source>
        <dbReference type="Proteomes" id="UP000324222"/>
    </source>
</evidence>
<evidence type="ECO:0000313" key="1">
    <source>
        <dbReference type="EMBL" id="MPC66280.1"/>
    </source>
</evidence>
<protein>
    <recommendedName>
        <fullName evidence="3">RNA-directed DNA polymerase from mobile element jockey</fullName>
    </recommendedName>
</protein>
<accession>A0A5B7H2G3</accession>
<proteinExistence type="predicted"/>
<dbReference type="AlphaFoldDB" id="A0A5B7H2G3"/>
<keyword evidence="2" id="KW-1185">Reference proteome</keyword>
<sequence>MQGQLRFEGERLSLQEHIKILGITTNRELRYGTHITSVALQTSQRKSALHWVVGSLDLWGILTLYRAQICHCMEYGALTWMSSTTTHTRHLDAVKRHALHLLGKDKEITASIMSLEHRRDVATLMACHKAWVQHTPHLTCLSLPPYSLRRMTRQAGAGDHGNGNVYTRDESGTLGLASHTVL</sequence>